<dbReference type="PROSITE" id="PS00624">
    <property type="entry name" value="GMC_OXRED_2"/>
    <property type="match status" value="1"/>
</dbReference>
<accession>A0ABT0DGC9</accession>
<dbReference type="PIRSF" id="PIRSF000137">
    <property type="entry name" value="Alcohol_oxidase"/>
    <property type="match status" value="1"/>
</dbReference>
<dbReference type="Gene3D" id="3.50.50.60">
    <property type="entry name" value="FAD/NAD(P)-binding domain"/>
    <property type="match status" value="1"/>
</dbReference>
<evidence type="ECO:0000256" key="1">
    <source>
        <dbReference type="ARBA" id="ARBA00001974"/>
    </source>
</evidence>
<dbReference type="Gene3D" id="3.30.560.10">
    <property type="entry name" value="Glucose Oxidase, domain 3"/>
    <property type="match status" value="1"/>
</dbReference>
<evidence type="ECO:0000313" key="6">
    <source>
        <dbReference type="EMBL" id="MCK0198934.1"/>
    </source>
</evidence>
<dbReference type="PANTHER" id="PTHR11552:SF147">
    <property type="entry name" value="CHOLINE DEHYDROGENASE, MITOCHONDRIAL"/>
    <property type="match status" value="1"/>
</dbReference>
<reference evidence="6 7" key="1">
    <citation type="submission" date="2022-04" db="EMBL/GenBank/DDBJ databases">
        <authorList>
            <person name="Grouzdev D.S."/>
            <person name="Pantiukh K.S."/>
            <person name="Krutkina M.S."/>
        </authorList>
    </citation>
    <scope>NUCLEOTIDE SEQUENCE [LARGE SCALE GENOMIC DNA]</scope>
    <source>
        <strain evidence="6 7">6x-1</strain>
    </source>
</reference>
<comment type="cofactor">
    <cofactor evidence="1">
        <name>FAD</name>
        <dbReference type="ChEBI" id="CHEBI:57692"/>
    </cofactor>
</comment>
<dbReference type="InterPro" id="IPR000172">
    <property type="entry name" value="GMC_OxRdtase_N"/>
</dbReference>
<comment type="similarity">
    <text evidence="2">Belongs to the GMC oxidoreductase family.</text>
</comment>
<dbReference type="SUPFAM" id="SSF51905">
    <property type="entry name" value="FAD/NAD(P)-binding domain"/>
    <property type="match status" value="1"/>
</dbReference>
<evidence type="ECO:0000256" key="3">
    <source>
        <dbReference type="ARBA" id="ARBA00022630"/>
    </source>
</evidence>
<protein>
    <submittedName>
        <fullName evidence="6">GMC family oxidoreductase N-terminal domain-containing protein</fullName>
    </submittedName>
</protein>
<dbReference type="PANTHER" id="PTHR11552">
    <property type="entry name" value="GLUCOSE-METHANOL-CHOLINE GMC OXIDOREDUCTASE"/>
    <property type="match status" value="1"/>
</dbReference>
<dbReference type="Proteomes" id="UP001203284">
    <property type="component" value="Unassembled WGS sequence"/>
</dbReference>
<keyword evidence="7" id="KW-1185">Reference proteome</keyword>
<sequence>MASFDVLIIGAGSAGSVLAARLSERADVHVGLVEAGQPPADPDIADPLKWPFLQGRAYDWAYATVPQAGTAGRVHPWPRGRIVGGSSCLHAMAHVRGHADDFQHWAEVTGSRLWSYEGLLPGFRRSERFSRGVDAVHGGHGPLPVYLPCAEVSPVVRAYMDSGLGRGIPWIGEHNGGPLNGVAPNSLTIREGRRVSAADAWLTPALGRPNLTLITGALVHRLILDGRRIVGALVEQGGRTAPIHAGLVLLCAGAVASPLLLMRSGIGPEAVLKAAGIACCAHRAGVGQNLHDHLLTAGNVYRARRPVPPSKLQHSESLMYLNAQDPMRAEGAPDVVLGCVAAPSVSERLEAPAYGSAYTLLSGVTHPTSRGSLAVTGPDLADAPLIDPAYLSTENDRRLARRALELAREIGHGAALKDWRAEEVHPGLDVQDAAGLDAFIARAVITHHHPVGTCRMGADDGAVVDAELRLNGFEGAHVVDASVIPAITSGPVHAAILAIAETFAAEIAAPLLA</sequence>
<organism evidence="6 7">
    <name type="scientific">Ancylobacter crimeensis</name>
    <dbReference type="NCBI Taxonomy" id="2579147"/>
    <lineage>
        <taxon>Bacteria</taxon>
        <taxon>Pseudomonadati</taxon>
        <taxon>Pseudomonadota</taxon>
        <taxon>Alphaproteobacteria</taxon>
        <taxon>Hyphomicrobiales</taxon>
        <taxon>Xanthobacteraceae</taxon>
        <taxon>Ancylobacter</taxon>
    </lineage>
</organism>
<gene>
    <name evidence="6" type="ORF">MWN34_18710</name>
</gene>
<evidence type="ECO:0000256" key="4">
    <source>
        <dbReference type="ARBA" id="ARBA00022827"/>
    </source>
</evidence>
<name>A0ABT0DGC9_9HYPH</name>
<keyword evidence="4" id="KW-0274">FAD</keyword>
<dbReference type="InterPro" id="IPR007867">
    <property type="entry name" value="GMC_OxRtase_C"/>
</dbReference>
<evidence type="ECO:0000256" key="2">
    <source>
        <dbReference type="ARBA" id="ARBA00010790"/>
    </source>
</evidence>
<dbReference type="Pfam" id="PF00732">
    <property type="entry name" value="GMC_oxred_N"/>
    <property type="match status" value="1"/>
</dbReference>
<proteinExistence type="inferred from homology"/>
<evidence type="ECO:0000313" key="7">
    <source>
        <dbReference type="Proteomes" id="UP001203284"/>
    </source>
</evidence>
<feature type="domain" description="Glucose-methanol-choline oxidoreductase N-terminal" evidence="5">
    <location>
        <begin position="253"/>
        <end position="267"/>
    </location>
</feature>
<evidence type="ECO:0000259" key="5">
    <source>
        <dbReference type="PROSITE" id="PS00624"/>
    </source>
</evidence>
<dbReference type="EMBL" id="JALKCH010000016">
    <property type="protein sequence ID" value="MCK0198934.1"/>
    <property type="molecule type" value="Genomic_DNA"/>
</dbReference>
<dbReference type="InterPro" id="IPR036188">
    <property type="entry name" value="FAD/NAD-bd_sf"/>
</dbReference>
<dbReference type="SUPFAM" id="SSF54373">
    <property type="entry name" value="FAD-linked reductases, C-terminal domain"/>
    <property type="match status" value="1"/>
</dbReference>
<dbReference type="Pfam" id="PF05199">
    <property type="entry name" value="GMC_oxred_C"/>
    <property type="match status" value="1"/>
</dbReference>
<dbReference type="InterPro" id="IPR012132">
    <property type="entry name" value="GMC_OxRdtase"/>
</dbReference>
<dbReference type="RefSeq" id="WP_247030835.1">
    <property type="nucleotide sequence ID" value="NZ_JALKCH010000016.1"/>
</dbReference>
<comment type="caution">
    <text evidence="6">The sequence shown here is derived from an EMBL/GenBank/DDBJ whole genome shotgun (WGS) entry which is preliminary data.</text>
</comment>
<keyword evidence="3" id="KW-0285">Flavoprotein</keyword>